<sequence length="264" mass="26647">MSDSASAWLAALPSAGGVWSALALMAAATAAGALLARRSSGHAALILILSAGMMLITSFVDLLPEAWAESRTAGIAPWVVLLVAPAGYLVMTLFTRDGCGCDGETARAVRAHAPGRHRRLKESAGAASIGFGAATALTTHRLFEGTAVALALSLPVVLTLAVASASDGLALASLLRETRQRLAPWLAVACVSPAVGALIASVSPLPAAVLPLALAAVAGVIVRIAVIGIRLAARKRRKGQLTSWHMVTAAAATLTMGALLLSAA</sequence>
<keyword evidence="1" id="KW-0812">Transmembrane</keyword>
<feature type="transmembrane region" description="Helical" evidence="1">
    <location>
        <begin position="43"/>
        <end position="63"/>
    </location>
</feature>
<dbReference type="EMBL" id="AGBF01000039">
    <property type="protein sequence ID" value="EGX59034.1"/>
    <property type="molecule type" value="Genomic_DNA"/>
</dbReference>
<feature type="transmembrane region" description="Helical" evidence="1">
    <location>
        <begin position="244"/>
        <end position="263"/>
    </location>
</feature>
<evidence type="ECO:0000256" key="1">
    <source>
        <dbReference type="SAM" id="Phobius"/>
    </source>
</evidence>
<proteinExistence type="predicted"/>
<keyword evidence="3" id="KW-1185">Reference proteome</keyword>
<dbReference type="RefSeq" id="WP_007495677.1">
    <property type="nucleotide sequence ID" value="NZ_AGBF01000039.1"/>
</dbReference>
<organism evidence="2 3">
    <name type="scientific">Streptomyces zinciresistens K42</name>
    <dbReference type="NCBI Taxonomy" id="700597"/>
    <lineage>
        <taxon>Bacteria</taxon>
        <taxon>Bacillati</taxon>
        <taxon>Actinomycetota</taxon>
        <taxon>Actinomycetes</taxon>
        <taxon>Kitasatosporales</taxon>
        <taxon>Streptomycetaceae</taxon>
        <taxon>Streptomyces</taxon>
    </lineage>
</organism>
<dbReference type="OrthoDB" id="4226602at2"/>
<gene>
    <name evidence="2" type="ORF">SZN_14838</name>
</gene>
<dbReference type="Proteomes" id="UP000004217">
    <property type="component" value="Unassembled WGS sequence"/>
</dbReference>
<keyword evidence="1" id="KW-0472">Membrane</keyword>
<feature type="transmembrane region" description="Helical" evidence="1">
    <location>
        <begin position="124"/>
        <end position="143"/>
    </location>
</feature>
<dbReference type="PATRIC" id="fig|700597.3.peg.2905"/>
<feature type="transmembrane region" description="Helical" evidence="1">
    <location>
        <begin position="16"/>
        <end position="36"/>
    </location>
</feature>
<protein>
    <submittedName>
        <fullName evidence="2">Uncharacterized protein</fullName>
    </submittedName>
</protein>
<name>G2GBT0_9ACTN</name>
<feature type="transmembrane region" description="Helical" evidence="1">
    <location>
        <begin position="75"/>
        <end position="94"/>
    </location>
</feature>
<keyword evidence="1" id="KW-1133">Transmembrane helix</keyword>
<feature type="transmembrane region" description="Helical" evidence="1">
    <location>
        <begin position="149"/>
        <end position="175"/>
    </location>
</feature>
<reference evidence="2 3" key="1">
    <citation type="submission" date="2011-08" db="EMBL/GenBank/DDBJ databases">
        <authorList>
            <person name="Lin Y."/>
            <person name="Hao X."/>
            <person name="Johnstone L."/>
            <person name="Miller S.J."/>
            <person name="Wei G."/>
            <person name="Rensing C."/>
        </authorList>
    </citation>
    <scope>NUCLEOTIDE SEQUENCE [LARGE SCALE GENOMIC DNA]</scope>
    <source>
        <strain evidence="2 3">K42</strain>
    </source>
</reference>
<evidence type="ECO:0000313" key="3">
    <source>
        <dbReference type="Proteomes" id="UP000004217"/>
    </source>
</evidence>
<feature type="transmembrane region" description="Helical" evidence="1">
    <location>
        <begin position="208"/>
        <end position="232"/>
    </location>
</feature>
<comment type="caution">
    <text evidence="2">The sequence shown here is derived from an EMBL/GenBank/DDBJ whole genome shotgun (WGS) entry which is preliminary data.</text>
</comment>
<accession>G2GBT0</accession>
<feature type="transmembrane region" description="Helical" evidence="1">
    <location>
        <begin position="182"/>
        <end position="202"/>
    </location>
</feature>
<dbReference type="AlphaFoldDB" id="G2GBT0"/>
<evidence type="ECO:0000313" key="2">
    <source>
        <dbReference type="EMBL" id="EGX59034.1"/>
    </source>
</evidence>